<dbReference type="AlphaFoldDB" id="A0A6N9H9P5"/>
<sequence length="576" mass="58673">MSTASVRVAADRSAQLTVGDAVSEHPDLGAAMAQLVQAAKAAGEDITAQIHDGQAVRTITIESGGRISAAPPTEPAPGAAADPATGPGAQAGSAARLGAAGPSAPRAPSAAGVPSAPGAPSAASEAPAQSRAEPAAGQESAYPVGTPFSGPAEPTRASARASKRSARRAERAQRSAPARRDGPGAGRAKRGALPQLRGLTMPGIVLAILLVGALAAYFVPTIIGAPGTGAPQSISAASSQAQQSEIRVEDSSEPVPGYAEEPAWQAKVESTASVTATARGVLVIDEQKLRVLDPRSGDQRYGGSLDGRLDFAVDTTIDGRKALLWRTGRHAQALFDGTSAPVDYTLPAGARLSSAGSSVLVKTGNSLSTFTGDGMRNIPTPPAGSTPMALDDDRLISAEFRGPLISTDIATGQTTRIALEKPEEGLEIIRWVSAGHGKVVTLWGQPGASTNSGHRIQLVVSEAETGMIASTVSTSTDAVGEASWVRGQNYEYAVIGPYLFNMRSGLLVRDGSEADVRFSEPRGTLTPVTVDGAACLLSGSTAYRTQTNLLAVTGGAPGYAIVRQGSDRVVGYPEQG</sequence>
<name>A0A6N9H9P5_9MICO</name>
<evidence type="ECO:0000256" key="2">
    <source>
        <dbReference type="SAM" id="Phobius"/>
    </source>
</evidence>
<accession>A0A6N9H9P5</accession>
<keyword evidence="2" id="KW-0472">Membrane</keyword>
<protein>
    <submittedName>
        <fullName evidence="3">Uncharacterized protein</fullName>
    </submittedName>
</protein>
<gene>
    <name evidence="3" type="ORF">GSY69_09650</name>
</gene>
<dbReference type="EMBL" id="WWEQ01000041">
    <property type="protein sequence ID" value="MYM20222.1"/>
    <property type="molecule type" value="Genomic_DNA"/>
</dbReference>
<dbReference type="RefSeq" id="WP_160953640.1">
    <property type="nucleotide sequence ID" value="NZ_WWEQ01000041.1"/>
</dbReference>
<feature type="region of interest" description="Disordered" evidence="1">
    <location>
        <begin position="66"/>
        <end position="190"/>
    </location>
</feature>
<keyword evidence="4" id="KW-1185">Reference proteome</keyword>
<evidence type="ECO:0000256" key="1">
    <source>
        <dbReference type="SAM" id="MobiDB-lite"/>
    </source>
</evidence>
<keyword evidence="2" id="KW-0812">Transmembrane</keyword>
<comment type="caution">
    <text evidence="3">The sequence shown here is derived from an EMBL/GenBank/DDBJ whole genome shotgun (WGS) entry which is preliminary data.</text>
</comment>
<feature type="compositionally biased region" description="Low complexity" evidence="1">
    <location>
        <begin position="76"/>
        <end position="137"/>
    </location>
</feature>
<dbReference type="Proteomes" id="UP000469215">
    <property type="component" value="Unassembled WGS sequence"/>
</dbReference>
<organism evidence="3 4">
    <name type="scientific">Brevibacterium rongguiense</name>
    <dbReference type="NCBI Taxonomy" id="2695267"/>
    <lineage>
        <taxon>Bacteria</taxon>
        <taxon>Bacillati</taxon>
        <taxon>Actinomycetota</taxon>
        <taxon>Actinomycetes</taxon>
        <taxon>Micrococcales</taxon>
        <taxon>Brevibacteriaceae</taxon>
        <taxon>Brevibacterium</taxon>
    </lineage>
</organism>
<feature type="compositionally biased region" description="Basic and acidic residues" evidence="1">
    <location>
        <begin position="167"/>
        <end position="182"/>
    </location>
</feature>
<evidence type="ECO:0000313" key="4">
    <source>
        <dbReference type="Proteomes" id="UP000469215"/>
    </source>
</evidence>
<evidence type="ECO:0000313" key="3">
    <source>
        <dbReference type="EMBL" id="MYM20222.1"/>
    </source>
</evidence>
<proteinExistence type="predicted"/>
<keyword evidence="2" id="KW-1133">Transmembrane helix</keyword>
<reference evidence="3 4" key="1">
    <citation type="submission" date="2020-01" db="EMBL/GenBank/DDBJ databases">
        <authorList>
            <person name="Deng T."/>
        </authorList>
    </citation>
    <scope>NUCLEOTIDE SEQUENCE [LARGE SCALE GENOMIC DNA]</scope>
    <source>
        <strain evidence="3 4">5221</strain>
    </source>
</reference>
<feature type="transmembrane region" description="Helical" evidence="2">
    <location>
        <begin position="199"/>
        <end position="219"/>
    </location>
</feature>